<reference evidence="2 3" key="1">
    <citation type="journal article" date="2019" name="Sci. Rep.">
        <title>Orb-weaving spider Araneus ventricosus genome elucidates the spidroin gene catalogue.</title>
        <authorList>
            <person name="Kono N."/>
            <person name="Nakamura H."/>
            <person name="Ohtoshi R."/>
            <person name="Moran D.A.P."/>
            <person name="Shinohara A."/>
            <person name="Yoshida Y."/>
            <person name="Fujiwara M."/>
            <person name="Mori M."/>
            <person name="Tomita M."/>
            <person name="Arakawa K."/>
        </authorList>
    </citation>
    <scope>NUCLEOTIDE SEQUENCE [LARGE SCALE GENOMIC DNA]</scope>
</reference>
<comment type="caution">
    <text evidence="2">The sequence shown here is derived from an EMBL/GenBank/DDBJ whole genome shotgun (WGS) entry which is preliminary data.</text>
</comment>
<protein>
    <submittedName>
        <fullName evidence="2">Uncharacterized protein</fullName>
    </submittedName>
</protein>
<gene>
    <name evidence="2" type="ORF">AVEN_166023_1</name>
</gene>
<feature type="compositionally biased region" description="Basic and acidic residues" evidence="1">
    <location>
        <begin position="69"/>
        <end position="82"/>
    </location>
</feature>
<dbReference type="AlphaFoldDB" id="A0A4Y2L4C3"/>
<sequence>MLPHAKKKPVDFAYCRKDLLGKVAFGASADGQEFIHRSFSNGKTALVPFVPPPDWLGLRIVQTVGLTSRRYEEEQQRDEANKQGRHSNSENNVAPGELDGSAAMSKGHLVPMLNGHLIAIELQKMLLNLFLNLNLKISSPSRIVNKNYDNSSQCHPISTMDPLPQLLDPFLMTPGRGLYNCQTIEVYHLMEFLESQGWCNNRIWSDPTYSRRVPTKTS</sequence>
<evidence type="ECO:0000313" key="2">
    <source>
        <dbReference type="EMBL" id="GBN09541.1"/>
    </source>
</evidence>
<organism evidence="2 3">
    <name type="scientific">Araneus ventricosus</name>
    <name type="common">Orbweaver spider</name>
    <name type="synonym">Epeira ventricosa</name>
    <dbReference type="NCBI Taxonomy" id="182803"/>
    <lineage>
        <taxon>Eukaryota</taxon>
        <taxon>Metazoa</taxon>
        <taxon>Ecdysozoa</taxon>
        <taxon>Arthropoda</taxon>
        <taxon>Chelicerata</taxon>
        <taxon>Arachnida</taxon>
        <taxon>Araneae</taxon>
        <taxon>Araneomorphae</taxon>
        <taxon>Entelegynae</taxon>
        <taxon>Araneoidea</taxon>
        <taxon>Araneidae</taxon>
        <taxon>Araneus</taxon>
    </lineage>
</organism>
<name>A0A4Y2L4C3_ARAVE</name>
<evidence type="ECO:0000313" key="3">
    <source>
        <dbReference type="Proteomes" id="UP000499080"/>
    </source>
</evidence>
<dbReference type="Proteomes" id="UP000499080">
    <property type="component" value="Unassembled WGS sequence"/>
</dbReference>
<proteinExistence type="predicted"/>
<evidence type="ECO:0000256" key="1">
    <source>
        <dbReference type="SAM" id="MobiDB-lite"/>
    </source>
</evidence>
<feature type="region of interest" description="Disordered" evidence="1">
    <location>
        <begin position="69"/>
        <end position="100"/>
    </location>
</feature>
<accession>A0A4Y2L4C3</accession>
<dbReference type="EMBL" id="BGPR01005369">
    <property type="protein sequence ID" value="GBN09541.1"/>
    <property type="molecule type" value="Genomic_DNA"/>
</dbReference>
<keyword evidence="3" id="KW-1185">Reference proteome</keyword>